<dbReference type="RefSeq" id="WP_369617033.1">
    <property type="nucleotide sequence ID" value="NZ_AP031573.1"/>
</dbReference>
<sequence>MEKLIELNEFELLNIEGGSSEEWGYRMGRALATTVKQCSTLFGVVAIFAL</sequence>
<evidence type="ECO:0000313" key="1">
    <source>
        <dbReference type="EMBL" id="BFM41783.1"/>
    </source>
</evidence>
<gene>
    <name evidence="1" type="ORF">CFS9_04240</name>
</gene>
<dbReference type="AlphaFoldDB" id="A0AAT9GX13"/>
<organism evidence="1">
    <name type="scientific">Flavobacterium sp. CFS9</name>
    <dbReference type="NCBI Taxonomy" id="3143118"/>
    <lineage>
        <taxon>Bacteria</taxon>
        <taxon>Pseudomonadati</taxon>
        <taxon>Bacteroidota</taxon>
        <taxon>Flavobacteriia</taxon>
        <taxon>Flavobacteriales</taxon>
        <taxon>Flavobacteriaceae</taxon>
        <taxon>Flavobacterium</taxon>
    </lineage>
</organism>
<name>A0AAT9GX13_9FLAO</name>
<reference evidence="1" key="1">
    <citation type="submission" date="2024-05" db="EMBL/GenBank/DDBJ databases">
        <title>Whole-Genome Sequence of CFS9, a Potential Fish Probiotic Isolated from the Body Surface of Silurus asotus.</title>
        <authorList>
            <person name="Kojima M."/>
            <person name="Tobioka K."/>
            <person name="Yokota K."/>
            <person name="Nakatani H."/>
            <person name="Hori K."/>
            <person name="Tamaru Y."/>
            <person name="Okazaki F."/>
        </authorList>
    </citation>
    <scope>NUCLEOTIDE SEQUENCE</scope>
    <source>
        <strain evidence="1">CFS9</strain>
    </source>
</reference>
<dbReference type="EMBL" id="AP031573">
    <property type="protein sequence ID" value="BFM41783.1"/>
    <property type="molecule type" value="Genomic_DNA"/>
</dbReference>
<accession>A0AAT9GX13</accession>
<protein>
    <recommendedName>
        <fullName evidence="2">Class IIb bacteriocin, lactobin A/cerein 7B family</fullName>
    </recommendedName>
</protein>
<proteinExistence type="predicted"/>
<evidence type="ECO:0008006" key="2">
    <source>
        <dbReference type="Google" id="ProtNLM"/>
    </source>
</evidence>